<keyword evidence="6" id="KW-1185">Reference proteome</keyword>
<comment type="caution">
    <text evidence="5">The sequence shown here is derived from an EMBL/GenBank/DDBJ whole genome shotgun (WGS) entry which is preliminary data.</text>
</comment>
<evidence type="ECO:0000256" key="4">
    <source>
        <dbReference type="SAM" id="SignalP"/>
    </source>
</evidence>
<dbReference type="Gene3D" id="2.60.120.180">
    <property type="match status" value="1"/>
</dbReference>
<sequence length="347" mass="38067">MLSTRFLVPAIFLALFQFASPLSSTSLSKRALSGHVIRNPTLRKTRTRRSSVNLRRSSTGSKDPFKTEAQKGTLSKNDISSDTNLNSMFGGLDSNGCKGKKMSYLEGKNSFDQDKLTEHLILYNNAWGAGTASYDSSQITECHSYDSQYAAVSWTTSYTWKSTSKANQNQVKSYSNVAWAPGYCMEISALTEFKTVWEWEYLDASPDLAADVSFDMFTSKNSACSGQSGGCASHEVMLWLSARGGALPAGTKVNPKPFVIENRYSFDVYQGQVNGIPVLSLIPTPGNEYTHFHADLIPAMRNLTAYGLESDEYICTLGTGTEPFEGQATLFTSVYSLRISENQPGSS</sequence>
<dbReference type="InterPro" id="IPR013320">
    <property type="entry name" value="ConA-like_dom_sf"/>
</dbReference>
<protein>
    <submittedName>
        <fullName evidence="5">Uncharacterized protein</fullName>
    </submittedName>
</protein>
<accession>A0A9P6NFG5</accession>
<feature type="compositionally biased region" description="Polar residues" evidence="3">
    <location>
        <begin position="50"/>
        <end position="61"/>
    </location>
</feature>
<gene>
    <name evidence="5" type="ORF">CROQUDRAFT_589726</name>
</gene>
<name>A0A9P6NFG5_9BASI</name>
<dbReference type="OrthoDB" id="89349at2759"/>
<evidence type="ECO:0000256" key="1">
    <source>
        <dbReference type="ARBA" id="ARBA00005519"/>
    </source>
</evidence>
<proteinExistence type="inferred from homology"/>
<feature type="chain" id="PRO_5040273199" evidence="4">
    <location>
        <begin position="22"/>
        <end position="347"/>
    </location>
</feature>
<dbReference type="PANTHER" id="PTHR34002:SF9">
    <property type="entry name" value="XYLOGLUCAN-SPECIFIC ENDO-BETA-1,4-GLUCANASE A"/>
    <property type="match status" value="1"/>
</dbReference>
<dbReference type="GO" id="GO:0000272">
    <property type="term" value="P:polysaccharide catabolic process"/>
    <property type="evidence" value="ECO:0007669"/>
    <property type="project" value="UniProtKB-KW"/>
</dbReference>
<comment type="similarity">
    <text evidence="1 2">Belongs to the glycosyl hydrolase 12 (cellulase H) family.</text>
</comment>
<dbReference type="InterPro" id="IPR002594">
    <property type="entry name" value="GH12"/>
</dbReference>
<dbReference type="EMBL" id="MU167283">
    <property type="protein sequence ID" value="KAG0145079.1"/>
    <property type="molecule type" value="Genomic_DNA"/>
</dbReference>
<evidence type="ECO:0000256" key="2">
    <source>
        <dbReference type="RuleBase" id="RU361163"/>
    </source>
</evidence>
<dbReference type="InterPro" id="IPR013319">
    <property type="entry name" value="GH11/12"/>
</dbReference>
<evidence type="ECO:0000256" key="3">
    <source>
        <dbReference type="SAM" id="MobiDB-lite"/>
    </source>
</evidence>
<dbReference type="Proteomes" id="UP000886653">
    <property type="component" value="Unassembled WGS sequence"/>
</dbReference>
<keyword evidence="2" id="KW-0119">Carbohydrate metabolism</keyword>
<evidence type="ECO:0000313" key="6">
    <source>
        <dbReference type="Proteomes" id="UP000886653"/>
    </source>
</evidence>
<dbReference type="AlphaFoldDB" id="A0A9P6NFG5"/>
<dbReference type="SUPFAM" id="SSF49899">
    <property type="entry name" value="Concanavalin A-like lectins/glucanases"/>
    <property type="match status" value="1"/>
</dbReference>
<reference evidence="5" key="1">
    <citation type="submission" date="2013-11" db="EMBL/GenBank/DDBJ databases">
        <title>Genome sequence of the fusiform rust pathogen reveals effectors for host alternation and coevolution with pine.</title>
        <authorList>
            <consortium name="DOE Joint Genome Institute"/>
            <person name="Smith K."/>
            <person name="Pendleton A."/>
            <person name="Kubisiak T."/>
            <person name="Anderson C."/>
            <person name="Salamov A."/>
            <person name="Aerts A."/>
            <person name="Riley R."/>
            <person name="Clum A."/>
            <person name="Lindquist E."/>
            <person name="Ence D."/>
            <person name="Campbell M."/>
            <person name="Kronenberg Z."/>
            <person name="Feau N."/>
            <person name="Dhillon B."/>
            <person name="Hamelin R."/>
            <person name="Burleigh J."/>
            <person name="Smith J."/>
            <person name="Yandell M."/>
            <person name="Nelson C."/>
            <person name="Grigoriev I."/>
            <person name="Davis J."/>
        </authorList>
    </citation>
    <scope>NUCLEOTIDE SEQUENCE</scope>
    <source>
        <strain evidence="5">G11</strain>
    </source>
</reference>
<feature type="signal peptide" evidence="4">
    <location>
        <begin position="1"/>
        <end position="21"/>
    </location>
</feature>
<keyword evidence="2" id="KW-0326">Glycosidase</keyword>
<keyword evidence="4" id="KW-0732">Signal</keyword>
<dbReference type="PANTHER" id="PTHR34002">
    <property type="entry name" value="BLR1656 PROTEIN"/>
    <property type="match status" value="1"/>
</dbReference>
<dbReference type="GO" id="GO:0008810">
    <property type="term" value="F:cellulase activity"/>
    <property type="evidence" value="ECO:0007669"/>
    <property type="project" value="InterPro"/>
</dbReference>
<keyword evidence="2" id="KW-0624">Polysaccharide degradation</keyword>
<keyword evidence="2" id="KW-0378">Hydrolase</keyword>
<dbReference type="Pfam" id="PF01670">
    <property type="entry name" value="Glyco_hydro_12"/>
    <property type="match status" value="1"/>
</dbReference>
<evidence type="ECO:0000313" key="5">
    <source>
        <dbReference type="EMBL" id="KAG0145079.1"/>
    </source>
</evidence>
<feature type="region of interest" description="Disordered" evidence="3">
    <location>
        <begin position="42"/>
        <end position="77"/>
    </location>
</feature>
<organism evidence="5 6">
    <name type="scientific">Cronartium quercuum f. sp. fusiforme G11</name>
    <dbReference type="NCBI Taxonomy" id="708437"/>
    <lineage>
        <taxon>Eukaryota</taxon>
        <taxon>Fungi</taxon>
        <taxon>Dikarya</taxon>
        <taxon>Basidiomycota</taxon>
        <taxon>Pucciniomycotina</taxon>
        <taxon>Pucciniomycetes</taxon>
        <taxon>Pucciniales</taxon>
        <taxon>Coleosporiaceae</taxon>
        <taxon>Cronartium</taxon>
    </lineage>
</organism>